<dbReference type="SUPFAM" id="SSF52833">
    <property type="entry name" value="Thioredoxin-like"/>
    <property type="match status" value="1"/>
</dbReference>
<name>A0A7H0LKA4_9SPHN</name>
<feature type="domain" description="Thioredoxin" evidence="7">
    <location>
        <begin position="74"/>
        <end position="246"/>
    </location>
</feature>
<dbReference type="PANTHER" id="PTHR13887:SF14">
    <property type="entry name" value="DISULFIDE BOND FORMATION PROTEIN D"/>
    <property type="match status" value="1"/>
</dbReference>
<dbReference type="PANTHER" id="PTHR13887">
    <property type="entry name" value="GLUTATHIONE S-TRANSFERASE KAPPA"/>
    <property type="match status" value="1"/>
</dbReference>
<dbReference type="PROSITE" id="PS51352">
    <property type="entry name" value="THIOREDOXIN_2"/>
    <property type="match status" value="1"/>
</dbReference>
<dbReference type="Pfam" id="PF18312">
    <property type="entry name" value="ScsC_N"/>
    <property type="match status" value="1"/>
</dbReference>
<comment type="similarity">
    <text evidence="2">Belongs to the thioredoxin family. DsbA subfamily.</text>
</comment>
<dbReference type="KEGG" id="spap:H3Z74_02315"/>
<keyword evidence="5" id="KW-1015">Disulfide bond</keyword>
<evidence type="ECO:0000313" key="8">
    <source>
        <dbReference type="EMBL" id="QNQ10107.1"/>
    </source>
</evidence>
<accession>A0A7H0LKA4</accession>
<keyword evidence="3" id="KW-0732">Signal</keyword>
<dbReference type="GO" id="GO:0015036">
    <property type="term" value="F:disulfide oxidoreductase activity"/>
    <property type="evidence" value="ECO:0007669"/>
    <property type="project" value="UniProtKB-ARBA"/>
</dbReference>
<dbReference type="PROSITE" id="PS00194">
    <property type="entry name" value="THIOREDOXIN_1"/>
    <property type="match status" value="1"/>
</dbReference>
<dbReference type="EMBL" id="CP061038">
    <property type="protein sequence ID" value="QNQ10107.1"/>
    <property type="molecule type" value="Genomic_DNA"/>
</dbReference>
<evidence type="ECO:0000256" key="1">
    <source>
        <dbReference type="ARBA" id="ARBA00003565"/>
    </source>
</evidence>
<gene>
    <name evidence="8" type="ORF">H3Z74_02315</name>
</gene>
<evidence type="ECO:0000313" key="9">
    <source>
        <dbReference type="Proteomes" id="UP000516148"/>
    </source>
</evidence>
<dbReference type="InterPro" id="IPR036249">
    <property type="entry name" value="Thioredoxin-like_sf"/>
</dbReference>
<dbReference type="RefSeq" id="WP_187762411.1">
    <property type="nucleotide sequence ID" value="NZ_CP061038.1"/>
</dbReference>
<sequence length="248" mass="26676">MIDRLSRNPLALAGAVLLAALVGAAAMWGLQRVAPGRLGVTDTARVEAVVREYVLAHPELIPEAMDRLRDRQMSKLIDANHKAILEPFGGAWIGNPKGDVTLVEYYDYNCGYCRASLPAIAELVARDPKVKIVFREFPILSEESIVAAKLSLAAAEQGKFKAFHDALYAGGQLTPQSMTAAAKQAGLDMTKAAAMTSRAEAEIATNRSMAQQLGLTGTPSWVIGDKVVSTALTLEELEKAVREAREKS</sequence>
<keyword evidence="9" id="KW-1185">Reference proteome</keyword>
<protein>
    <submittedName>
        <fullName evidence="8">DsbA family protein</fullName>
    </submittedName>
</protein>
<dbReference type="InterPro" id="IPR041205">
    <property type="entry name" value="ScsC_N"/>
</dbReference>
<proteinExistence type="inferred from homology"/>
<dbReference type="Gene3D" id="3.40.30.10">
    <property type="entry name" value="Glutaredoxin"/>
    <property type="match status" value="1"/>
</dbReference>
<keyword evidence="6" id="KW-0676">Redox-active center</keyword>
<evidence type="ECO:0000256" key="5">
    <source>
        <dbReference type="ARBA" id="ARBA00023157"/>
    </source>
</evidence>
<keyword evidence="4" id="KW-0560">Oxidoreductase</keyword>
<evidence type="ECO:0000256" key="6">
    <source>
        <dbReference type="ARBA" id="ARBA00023284"/>
    </source>
</evidence>
<dbReference type="AlphaFoldDB" id="A0A7H0LKA4"/>
<dbReference type="InterPro" id="IPR012336">
    <property type="entry name" value="Thioredoxin-like_fold"/>
</dbReference>
<evidence type="ECO:0000256" key="3">
    <source>
        <dbReference type="ARBA" id="ARBA00022729"/>
    </source>
</evidence>
<comment type="function">
    <text evidence="1">May be required for disulfide bond formation in some proteins.</text>
</comment>
<evidence type="ECO:0000259" key="7">
    <source>
        <dbReference type="PROSITE" id="PS51352"/>
    </source>
</evidence>
<dbReference type="InterPro" id="IPR013766">
    <property type="entry name" value="Thioredoxin_domain"/>
</dbReference>
<dbReference type="Proteomes" id="UP000516148">
    <property type="component" value="Chromosome"/>
</dbReference>
<dbReference type="CDD" id="cd03023">
    <property type="entry name" value="DsbA_Com1_like"/>
    <property type="match status" value="1"/>
</dbReference>
<dbReference type="Pfam" id="PF13462">
    <property type="entry name" value="Thioredoxin_4"/>
    <property type="match status" value="1"/>
</dbReference>
<dbReference type="InterPro" id="IPR017937">
    <property type="entry name" value="Thioredoxin_CS"/>
</dbReference>
<evidence type="ECO:0000256" key="4">
    <source>
        <dbReference type="ARBA" id="ARBA00023002"/>
    </source>
</evidence>
<reference evidence="8 9" key="1">
    <citation type="submission" date="2020-09" db="EMBL/GenBank/DDBJ databases">
        <title>Sphingomonas sp., a new species isolated from pork steak.</title>
        <authorList>
            <person name="Heidler von Heilborn D."/>
        </authorList>
    </citation>
    <scope>NUCLEOTIDE SEQUENCE [LARGE SCALE GENOMIC DNA]</scope>
    <source>
        <strain evidence="9">S8-3T</strain>
    </source>
</reference>
<evidence type="ECO:0000256" key="2">
    <source>
        <dbReference type="ARBA" id="ARBA00005791"/>
    </source>
</evidence>
<organism evidence="8 9">
    <name type="scientific">Sphingomonas alpina</name>
    <dbReference type="NCBI Taxonomy" id="653931"/>
    <lineage>
        <taxon>Bacteria</taxon>
        <taxon>Pseudomonadati</taxon>
        <taxon>Pseudomonadota</taxon>
        <taxon>Alphaproteobacteria</taxon>
        <taxon>Sphingomonadales</taxon>
        <taxon>Sphingomonadaceae</taxon>
        <taxon>Sphingomonas</taxon>
    </lineage>
</organism>